<dbReference type="InterPro" id="IPR013128">
    <property type="entry name" value="Peptidase_C1A"/>
</dbReference>
<feature type="signal peptide" evidence="6">
    <location>
        <begin position="1"/>
        <end position="20"/>
    </location>
</feature>
<dbReference type="Pfam" id="PF00112">
    <property type="entry name" value="Peptidase_C1"/>
    <property type="match status" value="1"/>
</dbReference>
<dbReference type="SUPFAM" id="SSF54001">
    <property type="entry name" value="Cysteine proteinases"/>
    <property type="match status" value="1"/>
</dbReference>
<evidence type="ECO:0000256" key="1">
    <source>
        <dbReference type="ARBA" id="ARBA00008455"/>
    </source>
</evidence>
<dbReference type="SMART" id="SM00645">
    <property type="entry name" value="Pept_C1"/>
    <property type="match status" value="1"/>
</dbReference>
<dbReference type="PRINTS" id="PR00705">
    <property type="entry name" value="PAPAIN"/>
</dbReference>
<reference evidence="8 9" key="1">
    <citation type="submission" date="2020-09" db="EMBL/GenBank/DDBJ databases">
        <authorList>
            <person name="Ashkenazy H."/>
        </authorList>
    </citation>
    <scope>NUCLEOTIDE SEQUENCE [LARGE SCALE GENOMIC DNA]</scope>
    <source>
        <strain evidence="9">cv. Cdm-0</strain>
    </source>
</reference>
<evidence type="ECO:0000256" key="6">
    <source>
        <dbReference type="SAM" id="SignalP"/>
    </source>
</evidence>
<dbReference type="Gene3D" id="3.90.70.10">
    <property type="entry name" value="Cysteine proteinases"/>
    <property type="match status" value="1"/>
</dbReference>
<feature type="chain" id="PRO_5028973772" evidence="6">
    <location>
        <begin position="21"/>
        <end position="353"/>
    </location>
</feature>
<proteinExistence type="inferred from homology"/>
<comment type="similarity">
    <text evidence="1">Belongs to the peptidase C1 family.</text>
</comment>
<evidence type="ECO:0000256" key="3">
    <source>
        <dbReference type="ARBA" id="ARBA00022801"/>
    </source>
</evidence>
<dbReference type="PROSITE" id="PS00639">
    <property type="entry name" value="THIOL_PROTEASE_HIS"/>
    <property type="match status" value="1"/>
</dbReference>
<dbReference type="InterPro" id="IPR025660">
    <property type="entry name" value="Pept_his_AS"/>
</dbReference>
<dbReference type="InterPro" id="IPR000668">
    <property type="entry name" value="Peptidase_C1A_C"/>
</dbReference>
<dbReference type="PANTHER" id="PTHR12411">
    <property type="entry name" value="CYSTEINE PROTEASE FAMILY C1-RELATED"/>
    <property type="match status" value="1"/>
</dbReference>
<keyword evidence="4" id="KW-0788">Thiol protease</keyword>
<evidence type="ECO:0000313" key="9">
    <source>
        <dbReference type="Proteomes" id="UP000516314"/>
    </source>
</evidence>
<evidence type="ECO:0000313" key="8">
    <source>
        <dbReference type="EMBL" id="CAD5314486.1"/>
    </source>
</evidence>
<dbReference type="GO" id="GO:0006508">
    <property type="term" value="P:proteolysis"/>
    <property type="evidence" value="ECO:0007669"/>
    <property type="project" value="UniProtKB-KW"/>
</dbReference>
<keyword evidence="2" id="KW-0645">Protease</keyword>
<organism evidence="8 9">
    <name type="scientific">Arabidopsis thaliana</name>
    <name type="common">Mouse-ear cress</name>
    <dbReference type="NCBI Taxonomy" id="3702"/>
    <lineage>
        <taxon>Eukaryota</taxon>
        <taxon>Viridiplantae</taxon>
        <taxon>Streptophyta</taxon>
        <taxon>Embryophyta</taxon>
        <taxon>Tracheophyta</taxon>
        <taxon>Spermatophyta</taxon>
        <taxon>Magnoliopsida</taxon>
        <taxon>eudicotyledons</taxon>
        <taxon>Gunneridae</taxon>
        <taxon>Pentapetalae</taxon>
        <taxon>rosids</taxon>
        <taxon>malvids</taxon>
        <taxon>Brassicales</taxon>
        <taxon>Brassicaceae</taxon>
        <taxon>Camelineae</taxon>
        <taxon>Arabidopsis</taxon>
    </lineage>
</organism>
<keyword evidence="5" id="KW-1015">Disulfide bond</keyword>
<keyword evidence="6" id="KW-0732">Signal</keyword>
<dbReference type="EMBL" id="LR881466">
    <property type="protein sequence ID" value="CAD5314486.1"/>
    <property type="molecule type" value="Genomic_DNA"/>
</dbReference>
<sequence length="353" mass="39955">MKKLFLIIFSLFLILQSVWGFDFEESDLESEEALIKLYARWRSHYSVERLPQEIEFRLNVFNNSMLYVYHTMTIPYNKKLNNFADWTLEEFHNTYGDDCHNGSEELESGSGQVMYENATELPDSFDWREKNAVTPVKDQGSCCSCWAFSAVAAIEGINQITTDDPDVLLSLSTQELVDCDTQNNGCLGGLANKTFNFVEERGGITTEAKYPTTNTKDSCKTVNKIGLVKIDGYNRVPSRDENALARFVYQQPISVGIALATTDKEYIKQYNGELFKSCGKVLNHAMTAVGYGIYPNGTKFWILKNSYGVGWGEKGYLMLEKDVKSPNGRCGITLAAWYPIMNSPKMEDVKDEL</sequence>
<protein>
    <submittedName>
        <fullName evidence="8">(thale cress) hypothetical protein</fullName>
    </submittedName>
</protein>
<keyword evidence="3" id="KW-0378">Hydrolase</keyword>
<gene>
    <name evidence="8" type="ORF">AT9943_LOCUS2920</name>
</gene>
<evidence type="ECO:0000259" key="7">
    <source>
        <dbReference type="SMART" id="SM00645"/>
    </source>
</evidence>
<dbReference type="AlphaFoldDB" id="A0A7G2DXR8"/>
<evidence type="ECO:0000256" key="4">
    <source>
        <dbReference type="ARBA" id="ARBA00022807"/>
    </source>
</evidence>
<accession>A0A7G2DXR8</accession>
<dbReference type="InterPro" id="IPR038765">
    <property type="entry name" value="Papain-like_cys_pep_sf"/>
</dbReference>
<dbReference type="GO" id="GO:0008234">
    <property type="term" value="F:cysteine-type peptidase activity"/>
    <property type="evidence" value="ECO:0007669"/>
    <property type="project" value="UniProtKB-KW"/>
</dbReference>
<evidence type="ECO:0000256" key="5">
    <source>
        <dbReference type="ARBA" id="ARBA00023157"/>
    </source>
</evidence>
<evidence type="ECO:0000256" key="2">
    <source>
        <dbReference type="ARBA" id="ARBA00022670"/>
    </source>
</evidence>
<feature type="domain" description="Peptidase C1A papain C-terminal" evidence="7">
    <location>
        <begin position="121"/>
        <end position="340"/>
    </location>
</feature>
<dbReference type="Proteomes" id="UP000516314">
    <property type="component" value="Chromosome 1"/>
</dbReference>
<dbReference type="CDD" id="cd02248">
    <property type="entry name" value="Peptidase_C1A"/>
    <property type="match status" value="1"/>
</dbReference>
<dbReference type="InterPro" id="IPR039417">
    <property type="entry name" value="Peptidase_C1A_papain-like"/>
</dbReference>
<name>A0A7G2DXR8_ARATH</name>